<dbReference type="GO" id="GO:0016705">
    <property type="term" value="F:oxidoreductase activity, acting on paired donors, with incorporation or reduction of molecular oxygen"/>
    <property type="evidence" value="ECO:0007669"/>
    <property type="project" value="InterPro"/>
</dbReference>
<organism evidence="1 2">
    <name type="scientific">Pseudomonas amygdali pv. tabaci</name>
    <name type="common">Pseudomonas syringae pv. tabaci</name>
    <dbReference type="NCBI Taxonomy" id="322"/>
    <lineage>
        <taxon>Bacteria</taxon>
        <taxon>Pseudomonadati</taxon>
        <taxon>Pseudomonadota</taxon>
        <taxon>Gammaproteobacteria</taxon>
        <taxon>Pseudomonadales</taxon>
        <taxon>Pseudomonadaceae</taxon>
        <taxon>Pseudomonas</taxon>
        <taxon>Pseudomonas amygdali</taxon>
    </lineage>
</organism>
<sequence>MGTLVGSWATVARMLDEVASVPGTQGVMLTFDDFVKGVEDFGEKIQPLMTSRKHIAQLKEVV</sequence>
<name>A0A3M6HV18_PSEAJ</name>
<dbReference type="InterPro" id="IPR036661">
    <property type="entry name" value="Luciferase-like_sf"/>
</dbReference>
<gene>
    <name evidence="1" type="ORF">ALP03_03645</name>
</gene>
<proteinExistence type="predicted"/>
<dbReference type="EMBL" id="RBVA01000185">
    <property type="protein sequence ID" value="RMW08776.1"/>
    <property type="molecule type" value="Genomic_DNA"/>
</dbReference>
<comment type="caution">
    <text evidence="1">The sequence shown here is derived from an EMBL/GenBank/DDBJ whole genome shotgun (WGS) entry which is preliminary data.</text>
</comment>
<dbReference type="Gene3D" id="3.20.20.30">
    <property type="entry name" value="Luciferase-like domain"/>
    <property type="match status" value="1"/>
</dbReference>
<protein>
    <submittedName>
        <fullName evidence="1">Luciferase protein</fullName>
    </submittedName>
</protein>
<accession>A0A3M6HV18</accession>
<reference evidence="1 2" key="1">
    <citation type="submission" date="2018-08" db="EMBL/GenBank/DDBJ databases">
        <title>Recombination of ecologically and evolutionarily significant loci maintains genetic cohesion in the Pseudomonas syringae species complex.</title>
        <authorList>
            <person name="Dillon M."/>
            <person name="Thakur S."/>
            <person name="Almeida R.N.D."/>
            <person name="Weir B.S."/>
            <person name="Guttman D.S."/>
        </authorList>
    </citation>
    <scope>NUCLEOTIDE SEQUENCE [LARGE SCALE GENOMIC DNA]</scope>
    <source>
        <strain evidence="1 2">ICMP 4525</strain>
    </source>
</reference>
<evidence type="ECO:0000313" key="1">
    <source>
        <dbReference type="EMBL" id="RMW08776.1"/>
    </source>
</evidence>
<evidence type="ECO:0000313" key="2">
    <source>
        <dbReference type="Proteomes" id="UP000271531"/>
    </source>
</evidence>
<dbReference type="AlphaFoldDB" id="A0A3M6HV18"/>
<dbReference type="Proteomes" id="UP000271531">
    <property type="component" value="Unassembled WGS sequence"/>
</dbReference>
<dbReference type="SUPFAM" id="SSF51679">
    <property type="entry name" value="Bacterial luciferase-like"/>
    <property type="match status" value="1"/>
</dbReference>